<dbReference type="SUPFAM" id="SSF103473">
    <property type="entry name" value="MFS general substrate transporter"/>
    <property type="match status" value="1"/>
</dbReference>
<feature type="transmembrane region" description="Helical" evidence="5">
    <location>
        <begin position="291"/>
        <end position="311"/>
    </location>
</feature>
<protein>
    <submittedName>
        <fullName evidence="7">Major Facilitator Superfamily protein</fullName>
    </submittedName>
</protein>
<dbReference type="InterPro" id="IPR036259">
    <property type="entry name" value="MFS_trans_sf"/>
</dbReference>
<feature type="transmembrane region" description="Helical" evidence="5">
    <location>
        <begin position="163"/>
        <end position="181"/>
    </location>
</feature>
<dbReference type="InterPro" id="IPR011701">
    <property type="entry name" value="MFS"/>
</dbReference>
<accession>A0A1G6PEG8</accession>
<reference evidence="8" key="1">
    <citation type="submission" date="2016-10" db="EMBL/GenBank/DDBJ databases">
        <authorList>
            <person name="Varghese N."/>
            <person name="Submissions S."/>
        </authorList>
    </citation>
    <scope>NUCLEOTIDE SEQUENCE [LARGE SCALE GENOMIC DNA]</scope>
    <source>
        <strain evidence="8">IBRC-M 10403</strain>
    </source>
</reference>
<evidence type="ECO:0000313" key="7">
    <source>
        <dbReference type="EMBL" id="SDC77954.1"/>
    </source>
</evidence>
<dbReference type="PANTHER" id="PTHR42718">
    <property type="entry name" value="MAJOR FACILITATOR SUPERFAMILY MULTIDRUG TRANSPORTER MFSC"/>
    <property type="match status" value="1"/>
</dbReference>
<dbReference type="PROSITE" id="PS50850">
    <property type="entry name" value="MFS"/>
    <property type="match status" value="1"/>
</dbReference>
<gene>
    <name evidence="7" type="ORF">SAMN05216174_104235</name>
</gene>
<evidence type="ECO:0000313" key="8">
    <source>
        <dbReference type="Proteomes" id="UP000199501"/>
    </source>
</evidence>
<dbReference type="STRING" id="1271860.SAMN05216174_104235"/>
<evidence type="ECO:0000256" key="1">
    <source>
        <dbReference type="ARBA" id="ARBA00004651"/>
    </source>
</evidence>
<comment type="subcellular location">
    <subcellularLocation>
        <location evidence="1">Cell membrane</location>
        <topology evidence="1">Multi-pass membrane protein</topology>
    </subcellularLocation>
</comment>
<feature type="transmembrane region" description="Helical" evidence="5">
    <location>
        <begin position="331"/>
        <end position="349"/>
    </location>
</feature>
<feature type="transmembrane region" description="Helical" evidence="5">
    <location>
        <begin position="193"/>
        <end position="213"/>
    </location>
</feature>
<feature type="transmembrane region" description="Helical" evidence="5">
    <location>
        <begin position="356"/>
        <end position="375"/>
    </location>
</feature>
<dbReference type="GO" id="GO:0005886">
    <property type="term" value="C:plasma membrane"/>
    <property type="evidence" value="ECO:0007669"/>
    <property type="project" value="UniProtKB-SubCell"/>
</dbReference>
<dbReference type="AlphaFoldDB" id="A0A1G6PEG8"/>
<evidence type="ECO:0000256" key="4">
    <source>
        <dbReference type="ARBA" id="ARBA00023136"/>
    </source>
</evidence>
<dbReference type="GO" id="GO:0022857">
    <property type="term" value="F:transmembrane transporter activity"/>
    <property type="evidence" value="ECO:0007669"/>
    <property type="project" value="InterPro"/>
</dbReference>
<keyword evidence="4 5" id="KW-0472">Membrane</keyword>
<feature type="transmembrane region" description="Helical" evidence="5">
    <location>
        <begin position="225"/>
        <end position="243"/>
    </location>
</feature>
<feature type="transmembrane region" description="Helical" evidence="5">
    <location>
        <begin position="457"/>
        <end position="479"/>
    </location>
</feature>
<evidence type="ECO:0000256" key="5">
    <source>
        <dbReference type="SAM" id="Phobius"/>
    </source>
</evidence>
<dbReference type="Pfam" id="PF07690">
    <property type="entry name" value="MFS_1"/>
    <property type="match status" value="1"/>
</dbReference>
<evidence type="ECO:0000256" key="2">
    <source>
        <dbReference type="ARBA" id="ARBA00022692"/>
    </source>
</evidence>
<dbReference type="InterPro" id="IPR020846">
    <property type="entry name" value="MFS_dom"/>
</dbReference>
<feature type="domain" description="Major facilitator superfamily (MFS) profile" evidence="6">
    <location>
        <begin position="39"/>
        <end position="485"/>
    </location>
</feature>
<feature type="transmembrane region" description="Helical" evidence="5">
    <location>
        <begin position="427"/>
        <end position="445"/>
    </location>
</feature>
<dbReference type="PROSITE" id="PS00216">
    <property type="entry name" value="SUGAR_TRANSPORT_1"/>
    <property type="match status" value="1"/>
</dbReference>
<evidence type="ECO:0000256" key="3">
    <source>
        <dbReference type="ARBA" id="ARBA00022989"/>
    </source>
</evidence>
<dbReference type="Proteomes" id="UP000199501">
    <property type="component" value="Unassembled WGS sequence"/>
</dbReference>
<dbReference type="Gene3D" id="1.20.1720.10">
    <property type="entry name" value="Multidrug resistance protein D"/>
    <property type="match status" value="1"/>
</dbReference>
<evidence type="ECO:0000259" key="6">
    <source>
        <dbReference type="PROSITE" id="PS50850"/>
    </source>
</evidence>
<dbReference type="InterPro" id="IPR005829">
    <property type="entry name" value="Sugar_transporter_CS"/>
</dbReference>
<feature type="transmembrane region" description="Helical" evidence="5">
    <location>
        <begin position="249"/>
        <end position="271"/>
    </location>
</feature>
<keyword evidence="3 5" id="KW-1133">Transmembrane helix</keyword>
<keyword evidence="2 5" id="KW-0812">Transmembrane</keyword>
<feature type="transmembrane region" description="Helical" evidence="5">
    <location>
        <begin position="105"/>
        <end position="128"/>
    </location>
</feature>
<feature type="transmembrane region" description="Helical" evidence="5">
    <location>
        <begin position="73"/>
        <end position="93"/>
    </location>
</feature>
<feature type="transmembrane region" description="Helical" evidence="5">
    <location>
        <begin position="381"/>
        <end position="406"/>
    </location>
</feature>
<dbReference type="Gene3D" id="1.20.1250.20">
    <property type="entry name" value="MFS general substrate transporter like domains"/>
    <property type="match status" value="1"/>
</dbReference>
<dbReference type="EMBL" id="FMZZ01000004">
    <property type="protein sequence ID" value="SDC77954.1"/>
    <property type="molecule type" value="Genomic_DNA"/>
</dbReference>
<name>A0A1G6PEG8_9PSEU</name>
<proteinExistence type="predicted"/>
<dbReference type="CDD" id="cd17321">
    <property type="entry name" value="MFS_MMR_MDR_like"/>
    <property type="match status" value="1"/>
</dbReference>
<feature type="transmembrane region" description="Helical" evidence="5">
    <location>
        <begin position="37"/>
        <end position="61"/>
    </location>
</feature>
<keyword evidence="8" id="KW-1185">Reference proteome</keyword>
<feature type="transmembrane region" description="Helical" evidence="5">
    <location>
        <begin position="134"/>
        <end position="151"/>
    </location>
</feature>
<sequence>MSNDHAEAACGAHHVPGYSLSSCSVSIEHGVVRNNQAVTLATVLLAVLMFPITLTGASIALPDIREALHGDLAAVQWVVNAYNTTFAGFMLAAGGLADILGRRRVFAFGTALFAAGGLLSAVAPNLLLLDVLRGVSGIGASAAATSAMAILSNAFTGAARARAFSLFGVAIGFGLAFGPSLSSLLMTTLGWQAVFWLPAAVGVVSLLLTPLLPESRDPAARRVDWAGTVTFTAGLLLVITGFIEGPALGWGSPLVVVAFAAGVLLLAGFVVVERRVAQPMFDFDLLRTPRFVAAALAAAAFVTVMVPLIVYLPSYLTSVMGQSPREAGATLILMTAPILVLPLVAGALTRLVPENAVLLTALALLGLGLVWLTTISADSTAAGLAGPLLTMGAGVGLSTGLVDGMALSSAGPGRSGAASGMFGTSRLAFETIGIAVIGSILASGTEGRLAGAGYTEALHLSLWLMAALIAAVIILFATLTRRSARALAAAA</sequence>
<dbReference type="PANTHER" id="PTHR42718:SF49">
    <property type="entry name" value="EXPORT PROTEIN"/>
    <property type="match status" value="1"/>
</dbReference>
<organism evidence="7 8">
    <name type="scientific">Actinokineospora iranica</name>
    <dbReference type="NCBI Taxonomy" id="1271860"/>
    <lineage>
        <taxon>Bacteria</taxon>
        <taxon>Bacillati</taxon>
        <taxon>Actinomycetota</taxon>
        <taxon>Actinomycetes</taxon>
        <taxon>Pseudonocardiales</taxon>
        <taxon>Pseudonocardiaceae</taxon>
        <taxon>Actinokineospora</taxon>
    </lineage>
</organism>